<dbReference type="InterPro" id="IPR013105">
    <property type="entry name" value="TPR_2"/>
</dbReference>
<keyword evidence="1" id="KW-0677">Repeat</keyword>
<feature type="repeat" description="TPR" evidence="3">
    <location>
        <begin position="776"/>
        <end position="809"/>
    </location>
</feature>
<protein>
    <submittedName>
        <fullName evidence="5">DUF5107 domain-containing protein</fullName>
    </submittedName>
</protein>
<feature type="domain" description="DUF5107" evidence="4">
    <location>
        <begin position="37"/>
        <end position="341"/>
    </location>
</feature>
<organism evidence="5 6">
    <name type="scientific">Xylanibacter rodentium</name>
    <dbReference type="NCBI Taxonomy" id="2736289"/>
    <lineage>
        <taxon>Bacteria</taxon>
        <taxon>Pseudomonadati</taxon>
        <taxon>Bacteroidota</taxon>
        <taxon>Bacteroidia</taxon>
        <taxon>Bacteroidales</taxon>
        <taxon>Prevotellaceae</taxon>
        <taxon>Xylanibacter</taxon>
    </lineage>
</organism>
<evidence type="ECO:0000256" key="3">
    <source>
        <dbReference type="PROSITE-ProRule" id="PRU00339"/>
    </source>
</evidence>
<dbReference type="InterPro" id="IPR011990">
    <property type="entry name" value="TPR-like_helical_dom_sf"/>
</dbReference>
<dbReference type="EMBL" id="JABKKE010000002">
    <property type="protein sequence ID" value="NPE13116.1"/>
    <property type="molecule type" value="Genomic_DNA"/>
</dbReference>
<evidence type="ECO:0000313" key="5">
    <source>
        <dbReference type="EMBL" id="NPE13116.1"/>
    </source>
</evidence>
<name>A0ABX2ASK9_9BACT</name>
<accession>A0ABX2ASK9</accession>
<reference evidence="5 6" key="1">
    <citation type="submission" date="2020-05" db="EMBL/GenBank/DDBJ databases">
        <title>Distinct polysaccharide utilization as determinants for interspecies competition between intestinal Prevotella spp.</title>
        <authorList>
            <person name="Galvez E.J.C."/>
            <person name="Iljazovic A."/>
            <person name="Strowig T."/>
        </authorList>
    </citation>
    <scope>NUCLEOTIDE SEQUENCE [LARGE SCALE GENOMIC DNA]</scope>
    <source>
        <strain evidence="5 6">PROD</strain>
    </source>
</reference>
<evidence type="ECO:0000256" key="1">
    <source>
        <dbReference type="ARBA" id="ARBA00022737"/>
    </source>
</evidence>
<keyword evidence="6" id="KW-1185">Reference proteome</keyword>
<dbReference type="GeneID" id="82156530"/>
<dbReference type="Pfam" id="PF17128">
    <property type="entry name" value="DUF5107"/>
    <property type="match status" value="1"/>
</dbReference>
<evidence type="ECO:0000256" key="2">
    <source>
        <dbReference type="ARBA" id="ARBA00022803"/>
    </source>
</evidence>
<dbReference type="PROSITE" id="PS50005">
    <property type="entry name" value="TPR"/>
    <property type="match status" value="1"/>
</dbReference>
<dbReference type="Gene3D" id="1.25.40.10">
    <property type="entry name" value="Tetratricopeptide repeat domain"/>
    <property type="match status" value="4"/>
</dbReference>
<dbReference type="Proteomes" id="UP001193734">
    <property type="component" value="Unassembled WGS sequence"/>
</dbReference>
<proteinExistence type="predicted"/>
<dbReference type="Pfam" id="PF13432">
    <property type="entry name" value="TPR_16"/>
    <property type="match status" value="1"/>
</dbReference>
<dbReference type="Pfam" id="PF13181">
    <property type="entry name" value="TPR_8"/>
    <property type="match status" value="1"/>
</dbReference>
<comment type="caution">
    <text evidence="5">The sequence shown here is derived from an EMBL/GenBank/DDBJ whole genome shotgun (WGS) entry which is preliminary data.</text>
</comment>
<dbReference type="SUPFAM" id="SSF81901">
    <property type="entry name" value="HCP-like"/>
    <property type="match status" value="1"/>
</dbReference>
<dbReference type="InterPro" id="IPR033396">
    <property type="entry name" value="DUF5107"/>
</dbReference>
<sequence>MVKAWRETVVIPTYEVGQPEKNPIFLEKRVYQGSSGAVYPYPVIESISDEKTDCEYKAVYIENEYIKVMILPELGGRVQMAYDKIRRRHFVYYNHVIKPALVGLTGPWISGGIEFNWPQHHRPSTYLPVDSTIEENADGSVTVWVNEMERMTHQKGMAGFTLRPGCAYLEIRGVLYNRTDMPQTFLWWANPAVAVNDEYQSVFPPDINAVFDHGKRAVSSFPIATGTYYKMDYSAGVDISNYRNIKVPTSYMGVNSKYNFEGGYENDTRAGMLHVASRHLSPGKKQWTWGNGDFGRAWDRNLTDADGPYIELMAGVYTENQPDFTWLMPYEEKRFTQYFMPYRELGMVKQASRDFILNVEPDAPGTVRVRLMATSRMNTHIVLRSTDGIVYYDNTLVLSPEDIFDETIATGSTRFAELEAVVNEESFGNEEYIMKNKESESNATAAANSSLFTLNSSFAKDSSFKKLIWRPEPDEIRPTPPAAEPAQQPQDVKTNEQLYLTGLHLEQYRHATYSPTDYYEEALRRDPADYRCNNAIGLWYLRRGRFDRAEQYLRRAVAVITRRNPNPYDGEPIYNLGLALKYQGKLDEAYERFWKSTWNKAWADAGYFEAAQISVAQGRIADALEETDRCLASNWHNHKGRALRAVVMRLMGIAEAERLRFIDESLAFDRFNYVCRYERWMITGDAAELDTMRTMLRGSADNYDEVALDYMAAGRRDEASAIWAMAESEGAVTPMTYYYMGRWAEAEAASPDYCFPNRPEAVVALTAAIRENSVGARAHYYLGCLYYDRRQYDVAISAWERSAALDPKMPTVWRNLALAYFNKLDRQKEAVEYMELAFSLDSTDARILMELDQLYRRMQRPHAERLALLEKHAGLTARRDDLMLEQATLLNLTGRYEEAMELIDSHIFHPWEGGEGKVPAQYQICRTELAKRALAEGNAARAEELLLQCLEYPHHLGEGKLHGAQENDFHYLLGCAKSAQGDEAAACEWWERATEGPQEPAAAMYYNDAKPDKIFYQGMALIRLGRRDKANGRFNRLVTYGCNHIFEKQVMDYFAVSLPDLLIWEDSLDVRNRIHCLYMLVLGYYGLGDTARSQRYLDELLAADSNHQGARTFMSLVDLIDKI</sequence>
<gene>
    <name evidence="5" type="ORF">HPS55_02010</name>
</gene>
<dbReference type="PANTHER" id="PTHR45586">
    <property type="entry name" value="TPR REPEAT-CONTAINING PROTEIN PA4667"/>
    <property type="match status" value="1"/>
</dbReference>
<dbReference type="PANTHER" id="PTHR45586:SF1">
    <property type="entry name" value="LIPOPOLYSACCHARIDE ASSEMBLY PROTEIN B"/>
    <property type="match status" value="1"/>
</dbReference>
<dbReference type="Pfam" id="PF07719">
    <property type="entry name" value="TPR_2"/>
    <property type="match status" value="1"/>
</dbReference>
<dbReference type="RefSeq" id="WP_172176678.1">
    <property type="nucleotide sequence ID" value="NZ_CASGIA010000001.1"/>
</dbReference>
<dbReference type="InterPro" id="IPR019734">
    <property type="entry name" value="TPR_rpt"/>
</dbReference>
<evidence type="ECO:0000259" key="4">
    <source>
        <dbReference type="Pfam" id="PF17128"/>
    </source>
</evidence>
<keyword evidence="2 3" id="KW-0802">TPR repeat</keyword>
<evidence type="ECO:0000313" key="6">
    <source>
        <dbReference type="Proteomes" id="UP001193734"/>
    </source>
</evidence>
<dbReference type="SUPFAM" id="SSF48452">
    <property type="entry name" value="TPR-like"/>
    <property type="match status" value="2"/>
</dbReference>
<dbReference type="SMART" id="SM00028">
    <property type="entry name" value="TPR"/>
    <property type="match status" value="4"/>
</dbReference>
<dbReference type="InterPro" id="IPR051012">
    <property type="entry name" value="CellSynth/LPSAsmb/PSIAsmb"/>
</dbReference>